<dbReference type="EMBL" id="JARBJD010000011">
    <property type="protein sequence ID" value="KAK2962473.1"/>
    <property type="molecule type" value="Genomic_DNA"/>
</dbReference>
<dbReference type="Proteomes" id="UP001281761">
    <property type="component" value="Unassembled WGS sequence"/>
</dbReference>
<dbReference type="InterPro" id="IPR008564">
    <property type="entry name" value="TVP23-like"/>
</dbReference>
<keyword evidence="5 6" id="KW-0472">Membrane</keyword>
<comment type="subcellular location">
    <subcellularLocation>
        <location evidence="1 6">Membrane</location>
        <topology evidence="1 6">Multi-pass membrane protein</topology>
    </subcellularLocation>
</comment>
<evidence type="ECO:0000256" key="2">
    <source>
        <dbReference type="ARBA" id="ARBA00005467"/>
    </source>
</evidence>
<evidence type="ECO:0000313" key="8">
    <source>
        <dbReference type="Proteomes" id="UP001281761"/>
    </source>
</evidence>
<gene>
    <name evidence="7" type="ORF">BLNAU_2716</name>
</gene>
<comment type="caution">
    <text evidence="7">The sequence shown here is derived from an EMBL/GenBank/DDBJ whole genome shotgun (WGS) entry which is preliminary data.</text>
</comment>
<organism evidence="7 8">
    <name type="scientific">Blattamonas nauphoetae</name>
    <dbReference type="NCBI Taxonomy" id="2049346"/>
    <lineage>
        <taxon>Eukaryota</taxon>
        <taxon>Metamonada</taxon>
        <taxon>Preaxostyla</taxon>
        <taxon>Oxymonadida</taxon>
        <taxon>Blattamonas</taxon>
    </lineage>
</organism>
<dbReference type="Pfam" id="PF05832">
    <property type="entry name" value="DUF846"/>
    <property type="match status" value="1"/>
</dbReference>
<evidence type="ECO:0000256" key="3">
    <source>
        <dbReference type="ARBA" id="ARBA00022692"/>
    </source>
</evidence>
<proteinExistence type="inferred from homology"/>
<comment type="similarity">
    <text evidence="2 6">Belongs to the TVP23 family.</text>
</comment>
<accession>A0ABQ9YFC3</accession>
<feature type="transmembrane region" description="Helical" evidence="6">
    <location>
        <begin position="131"/>
        <end position="150"/>
    </location>
</feature>
<dbReference type="PANTHER" id="PTHR13019">
    <property type="entry name" value="GOLGI APPARATUS MEMBRANE PROTEIN TVP23"/>
    <property type="match status" value="1"/>
</dbReference>
<keyword evidence="4 6" id="KW-1133">Transmembrane helix</keyword>
<evidence type="ECO:0000313" key="7">
    <source>
        <dbReference type="EMBL" id="KAK2962473.1"/>
    </source>
</evidence>
<keyword evidence="8" id="KW-1185">Reference proteome</keyword>
<sequence>MLPSMDEEPLAAKNHPVVIVFYFLFKVLSYLMYLFGSLFKFNFVITFVLEIVFFSCDFWITKNIAGRFLVGYRWWSAVGENGETTWRFEALQDRSCVKKRASSIFWITLWASTIIWALASIGRLFFFNFNLFFVTITGTIFCGINLIGYLRCSRVDPKKVLTEYTTKLVAAQAAQQVSNQISSLTGADQV</sequence>
<reference evidence="7 8" key="1">
    <citation type="journal article" date="2022" name="bioRxiv">
        <title>Genomics of Preaxostyla Flagellates Illuminates Evolutionary Transitions and the Path Towards Mitochondrial Loss.</title>
        <authorList>
            <person name="Novak L.V.F."/>
            <person name="Treitli S.C."/>
            <person name="Pyrih J."/>
            <person name="Halakuc P."/>
            <person name="Pipaliya S.V."/>
            <person name="Vacek V."/>
            <person name="Brzon O."/>
            <person name="Soukal P."/>
            <person name="Eme L."/>
            <person name="Dacks J.B."/>
            <person name="Karnkowska A."/>
            <person name="Elias M."/>
            <person name="Hampl V."/>
        </authorList>
    </citation>
    <scope>NUCLEOTIDE SEQUENCE [LARGE SCALE GENOMIC DNA]</scope>
    <source>
        <strain evidence="7">NAU3</strain>
        <tissue evidence="7">Gut</tissue>
    </source>
</reference>
<evidence type="ECO:0000256" key="1">
    <source>
        <dbReference type="ARBA" id="ARBA00004141"/>
    </source>
</evidence>
<keyword evidence="3 6" id="KW-0812">Transmembrane</keyword>
<feature type="transmembrane region" description="Helical" evidence="6">
    <location>
        <begin position="16"/>
        <end position="35"/>
    </location>
</feature>
<evidence type="ECO:0000256" key="4">
    <source>
        <dbReference type="ARBA" id="ARBA00022989"/>
    </source>
</evidence>
<evidence type="ECO:0000256" key="6">
    <source>
        <dbReference type="RuleBase" id="RU361206"/>
    </source>
</evidence>
<name>A0ABQ9YFC3_9EUKA</name>
<protein>
    <recommendedName>
        <fullName evidence="6">Golgi apparatus membrane protein TVP23 homolog</fullName>
    </recommendedName>
</protein>
<evidence type="ECO:0000256" key="5">
    <source>
        <dbReference type="ARBA" id="ARBA00023136"/>
    </source>
</evidence>
<dbReference type="PANTHER" id="PTHR13019:SF7">
    <property type="entry name" value="GOLGI APPARATUS MEMBRANE PROTEIN TVP23"/>
    <property type="match status" value="1"/>
</dbReference>
<feature type="transmembrane region" description="Helical" evidence="6">
    <location>
        <begin position="104"/>
        <end position="125"/>
    </location>
</feature>